<keyword evidence="3" id="KW-1185">Reference proteome</keyword>
<dbReference type="AlphaFoldDB" id="A0A7L7Z3Z6"/>
<gene>
    <name evidence="2" type="ORF">H9X71_03105</name>
</gene>
<evidence type="ECO:0000313" key="3">
    <source>
        <dbReference type="Proteomes" id="UP000516660"/>
    </source>
</evidence>
<dbReference type="InterPro" id="IPR021359">
    <property type="entry name" value="DUF2812"/>
</dbReference>
<feature type="transmembrane region" description="Helical" evidence="1">
    <location>
        <begin position="112"/>
        <end position="132"/>
    </location>
</feature>
<dbReference type="Pfam" id="PF11193">
    <property type="entry name" value="DUF2812"/>
    <property type="match status" value="1"/>
</dbReference>
<dbReference type="KEGG" id="czh:H9X71_03105"/>
<reference evidence="2 3" key="1">
    <citation type="submission" date="2020-08" db="EMBL/GenBank/DDBJ databases">
        <title>Description of Clavibacter zhangzhiyonge sp. nov., a phytopathogenic actinobacterium isolated from barley seeds, causing leaf brown spot and decline.</title>
        <authorList>
            <person name="Tian Q."/>
            <person name="Chuan J."/>
            <person name="Zhao W."/>
            <person name="Li X."/>
        </authorList>
    </citation>
    <scope>NUCLEOTIDE SEQUENCE [LARGE SCALE GENOMIC DNA]</scope>
    <source>
        <strain evidence="2 3">DM1</strain>
    </source>
</reference>
<protein>
    <submittedName>
        <fullName evidence="2">DUF2812 domain-containing protein</fullName>
    </submittedName>
</protein>
<dbReference type="RefSeq" id="WP_191148279.1">
    <property type="nucleotide sequence ID" value="NZ_CP061274.1"/>
</dbReference>
<proteinExistence type="predicted"/>
<sequence>MTMEIRFFVDFDREERWLDRRAAEGRLMRKRGFVYSSTDIEPGSAVVRIDYRPRMSAADFADYVQLFADAGWRHISGSRTSGTQHFASTTADADAHIFSDAQSRAQRYKRALDVNAAVLLPLLVVVFALLSMDDSSVRLLLSPDEWYLTPGLWEMQGARFVGAFLFETVFVAMRVGLPLLLVVVTGAMLVTAVRQGLLYRRAVEAASAA</sequence>
<keyword evidence="1" id="KW-1133">Transmembrane helix</keyword>
<feature type="transmembrane region" description="Helical" evidence="1">
    <location>
        <begin position="175"/>
        <end position="193"/>
    </location>
</feature>
<evidence type="ECO:0000313" key="2">
    <source>
        <dbReference type="EMBL" id="QOD44355.1"/>
    </source>
</evidence>
<dbReference type="EMBL" id="CP061274">
    <property type="protein sequence ID" value="QOD44355.1"/>
    <property type="molecule type" value="Genomic_DNA"/>
</dbReference>
<name>A0A7L7Z3Z6_9MICO</name>
<dbReference type="Proteomes" id="UP000516660">
    <property type="component" value="Chromosome"/>
</dbReference>
<organism evidence="2 3">
    <name type="scientific">Clavibacter zhangzhiyongii</name>
    <dbReference type="NCBI Taxonomy" id="2768071"/>
    <lineage>
        <taxon>Bacteria</taxon>
        <taxon>Bacillati</taxon>
        <taxon>Actinomycetota</taxon>
        <taxon>Actinomycetes</taxon>
        <taxon>Micrococcales</taxon>
        <taxon>Microbacteriaceae</taxon>
        <taxon>Clavibacter</taxon>
    </lineage>
</organism>
<accession>A0A7L7Z3Z6</accession>
<keyword evidence="1" id="KW-0472">Membrane</keyword>
<keyword evidence="1" id="KW-0812">Transmembrane</keyword>
<evidence type="ECO:0000256" key="1">
    <source>
        <dbReference type="SAM" id="Phobius"/>
    </source>
</evidence>